<evidence type="ECO:0000259" key="3">
    <source>
        <dbReference type="PROSITE" id="PS50977"/>
    </source>
</evidence>
<dbReference type="InterPro" id="IPR001647">
    <property type="entry name" value="HTH_TetR"/>
</dbReference>
<dbReference type="Gene3D" id="1.10.357.10">
    <property type="entry name" value="Tetracycline Repressor, domain 2"/>
    <property type="match status" value="1"/>
</dbReference>
<dbReference type="InterPro" id="IPR009057">
    <property type="entry name" value="Homeodomain-like_sf"/>
</dbReference>
<comment type="caution">
    <text evidence="4">The sequence shown here is derived from an EMBL/GenBank/DDBJ whole genome shotgun (WGS) entry which is preliminary data.</text>
</comment>
<dbReference type="PANTHER" id="PTHR30055">
    <property type="entry name" value="HTH-TYPE TRANSCRIPTIONAL REGULATOR RUTR"/>
    <property type="match status" value="1"/>
</dbReference>
<dbReference type="PRINTS" id="PR00455">
    <property type="entry name" value="HTHTETR"/>
</dbReference>
<dbReference type="AlphaFoldDB" id="A0A329BVF6"/>
<protein>
    <submittedName>
        <fullName evidence="4">TetR family transcriptional regulator</fullName>
    </submittedName>
</protein>
<dbReference type="InterPro" id="IPR050109">
    <property type="entry name" value="HTH-type_TetR-like_transc_reg"/>
</dbReference>
<name>A0A329BVF6_9BURK</name>
<dbReference type="Pfam" id="PF00440">
    <property type="entry name" value="TetR_N"/>
    <property type="match status" value="1"/>
</dbReference>
<dbReference type="EMBL" id="QLTK01000015">
    <property type="protein sequence ID" value="RAS25822.1"/>
    <property type="molecule type" value="Genomic_DNA"/>
</dbReference>
<evidence type="ECO:0000313" key="4">
    <source>
        <dbReference type="EMBL" id="RAS25822.1"/>
    </source>
</evidence>
<keyword evidence="1 2" id="KW-0238">DNA-binding</keyword>
<evidence type="ECO:0000256" key="2">
    <source>
        <dbReference type="PROSITE-ProRule" id="PRU00335"/>
    </source>
</evidence>
<feature type="domain" description="HTH tetR-type" evidence="3">
    <location>
        <begin position="88"/>
        <end position="148"/>
    </location>
</feature>
<organism evidence="4 5">
    <name type="scientific">Paraburkholderia bryophila</name>
    <dbReference type="NCBI Taxonomy" id="420952"/>
    <lineage>
        <taxon>Bacteria</taxon>
        <taxon>Pseudomonadati</taxon>
        <taxon>Pseudomonadota</taxon>
        <taxon>Betaproteobacteria</taxon>
        <taxon>Burkholderiales</taxon>
        <taxon>Burkholderiaceae</taxon>
        <taxon>Paraburkholderia</taxon>
    </lineage>
</organism>
<accession>A0A329BVF6</accession>
<dbReference type="SUPFAM" id="SSF48498">
    <property type="entry name" value="Tetracyclin repressor-like, C-terminal domain"/>
    <property type="match status" value="1"/>
</dbReference>
<evidence type="ECO:0000256" key="1">
    <source>
        <dbReference type="ARBA" id="ARBA00023125"/>
    </source>
</evidence>
<evidence type="ECO:0000313" key="5">
    <source>
        <dbReference type="Proteomes" id="UP000248918"/>
    </source>
</evidence>
<dbReference type="PANTHER" id="PTHR30055:SF200">
    <property type="entry name" value="HTH-TYPE TRANSCRIPTIONAL REPRESSOR BDCR"/>
    <property type="match status" value="1"/>
</dbReference>
<proteinExistence type="predicted"/>
<gene>
    <name evidence="4" type="ORF">BX591_11568</name>
</gene>
<dbReference type="Proteomes" id="UP000248918">
    <property type="component" value="Unassembled WGS sequence"/>
</dbReference>
<feature type="DNA-binding region" description="H-T-H motif" evidence="2">
    <location>
        <begin position="111"/>
        <end position="130"/>
    </location>
</feature>
<sequence>MLPGDGNRLGARCHRVEIPVGIFVGWYTDTEWYHCQGDMKKIHGSEKGVSASAKSAARAAGKLPVKASARLAGKRGTTAKSSGAAKQEPPRERVLAAAAELFYSEGIRATGVEAIAARASTTKMALYRHFQSKDALIVEWLRQVTGHYWAAFDRIEAAHAGDPRAQILGWATFTADEVAAWSHRGCPFINSIAELPDREHPARQLIEEHKARQWTRLAGLCEAAGLALPEETADEIMIVLEGAQVVAQNRSVAEIGVRARRIVEAIVVRQTAQTKQAKRKPTRK</sequence>
<dbReference type="SUPFAM" id="SSF46689">
    <property type="entry name" value="Homeodomain-like"/>
    <property type="match status" value="1"/>
</dbReference>
<reference evidence="4 5" key="1">
    <citation type="submission" date="2018-06" db="EMBL/GenBank/DDBJ databases">
        <title>Genomic Encyclopedia of Type Strains, Phase III (KMG-III): the genomes of soil and plant-associated and newly described type strains.</title>
        <authorList>
            <person name="Whitman W."/>
        </authorList>
    </citation>
    <scope>NUCLEOTIDE SEQUENCE [LARGE SCALE GENOMIC DNA]</scope>
    <source>
        <strain evidence="4 5">LMG 23644</strain>
    </source>
</reference>
<dbReference type="GO" id="GO:0000976">
    <property type="term" value="F:transcription cis-regulatory region binding"/>
    <property type="evidence" value="ECO:0007669"/>
    <property type="project" value="TreeGrafter"/>
</dbReference>
<dbReference type="PROSITE" id="PS50977">
    <property type="entry name" value="HTH_TETR_2"/>
    <property type="match status" value="1"/>
</dbReference>
<dbReference type="InterPro" id="IPR036271">
    <property type="entry name" value="Tet_transcr_reg_TetR-rel_C_sf"/>
</dbReference>
<dbReference type="GO" id="GO:0003700">
    <property type="term" value="F:DNA-binding transcription factor activity"/>
    <property type="evidence" value="ECO:0007669"/>
    <property type="project" value="TreeGrafter"/>
</dbReference>